<feature type="compositionally biased region" description="Acidic residues" evidence="10">
    <location>
        <begin position="31"/>
        <end position="42"/>
    </location>
</feature>
<dbReference type="eggNOG" id="KOG2287">
    <property type="taxonomic scope" value="Eukaryota"/>
</dbReference>
<protein>
    <recommendedName>
        <fullName evidence="14">Glycosyltransferase family 31 protein</fullName>
    </recommendedName>
</protein>
<evidence type="ECO:0000256" key="3">
    <source>
        <dbReference type="ARBA" id="ARBA00022676"/>
    </source>
</evidence>
<name>S8EJG4_FOMSC</name>
<evidence type="ECO:0000256" key="4">
    <source>
        <dbReference type="ARBA" id="ARBA00022679"/>
    </source>
</evidence>
<evidence type="ECO:0000256" key="5">
    <source>
        <dbReference type="ARBA" id="ARBA00022692"/>
    </source>
</evidence>
<dbReference type="GO" id="GO:0051072">
    <property type="term" value="P:4,6-pyruvylated galactose residue biosynthetic process"/>
    <property type="evidence" value="ECO:0007669"/>
    <property type="project" value="TreeGrafter"/>
</dbReference>
<dbReference type="AlphaFoldDB" id="S8EJG4"/>
<evidence type="ECO:0000256" key="7">
    <source>
        <dbReference type="ARBA" id="ARBA00022989"/>
    </source>
</evidence>
<feature type="compositionally biased region" description="Polar residues" evidence="10">
    <location>
        <begin position="65"/>
        <end position="81"/>
    </location>
</feature>
<organism evidence="12 13">
    <name type="scientific">Fomitopsis schrenkii</name>
    <name type="common">Brown rot fungus</name>
    <dbReference type="NCBI Taxonomy" id="2126942"/>
    <lineage>
        <taxon>Eukaryota</taxon>
        <taxon>Fungi</taxon>
        <taxon>Dikarya</taxon>
        <taxon>Basidiomycota</taxon>
        <taxon>Agaricomycotina</taxon>
        <taxon>Agaricomycetes</taxon>
        <taxon>Polyporales</taxon>
        <taxon>Fomitopsis</taxon>
    </lineage>
</organism>
<dbReference type="PANTHER" id="PTHR11214:SF333">
    <property type="entry name" value="GLYCOSYLTRANSFERASE FAMILY 31 PROTEIN"/>
    <property type="match status" value="1"/>
</dbReference>
<feature type="region of interest" description="Disordered" evidence="10">
    <location>
        <begin position="790"/>
        <end position="812"/>
    </location>
</feature>
<evidence type="ECO:0000256" key="1">
    <source>
        <dbReference type="ARBA" id="ARBA00004323"/>
    </source>
</evidence>
<evidence type="ECO:0000256" key="10">
    <source>
        <dbReference type="SAM" id="MobiDB-lite"/>
    </source>
</evidence>
<evidence type="ECO:0000313" key="13">
    <source>
        <dbReference type="Proteomes" id="UP000015241"/>
    </source>
</evidence>
<dbReference type="Proteomes" id="UP000015241">
    <property type="component" value="Unassembled WGS sequence"/>
</dbReference>
<feature type="region of interest" description="Disordered" evidence="10">
    <location>
        <begin position="1"/>
        <end position="95"/>
    </location>
</feature>
<dbReference type="HOGENOM" id="CLU_015642_1_0_1"/>
<keyword evidence="13" id="KW-1185">Reference proteome</keyword>
<comment type="subcellular location">
    <subcellularLocation>
        <location evidence="1">Golgi apparatus membrane</location>
        <topology evidence="1">Single-pass type II membrane protein</topology>
    </subcellularLocation>
</comment>
<dbReference type="OrthoDB" id="2139606at2759"/>
<evidence type="ECO:0000256" key="6">
    <source>
        <dbReference type="ARBA" id="ARBA00022968"/>
    </source>
</evidence>
<dbReference type="InterPro" id="IPR002659">
    <property type="entry name" value="Glyco_trans_31"/>
</dbReference>
<evidence type="ECO:0008006" key="14">
    <source>
        <dbReference type="Google" id="ProtNLM"/>
    </source>
</evidence>
<evidence type="ECO:0000256" key="2">
    <source>
        <dbReference type="ARBA" id="ARBA00008661"/>
    </source>
</evidence>
<comment type="similarity">
    <text evidence="2">Belongs to the glycosyltransferase 31 family.</text>
</comment>
<keyword evidence="3" id="KW-0328">Glycosyltransferase</keyword>
<keyword evidence="6" id="KW-0735">Signal-anchor</keyword>
<dbReference type="GO" id="GO:0000139">
    <property type="term" value="C:Golgi membrane"/>
    <property type="evidence" value="ECO:0007669"/>
    <property type="project" value="UniProtKB-SubCell"/>
</dbReference>
<evidence type="ECO:0000313" key="12">
    <source>
        <dbReference type="EMBL" id="EPT04378.1"/>
    </source>
</evidence>
<feature type="transmembrane region" description="Helical" evidence="11">
    <location>
        <begin position="203"/>
        <end position="227"/>
    </location>
</feature>
<proteinExistence type="inferred from homology"/>
<keyword evidence="9 11" id="KW-0472">Membrane</keyword>
<feature type="region of interest" description="Disordered" evidence="10">
    <location>
        <begin position="134"/>
        <end position="154"/>
    </location>
</feature>
<dbReference type="InParanoid" id="S8EJG4"/>
<keyword evidence="4" id="KW-0808">Transferase</keyword>
<keyword evidence="5 11" id="KW-0812">Transmembrane</keyword>
<evidence type="ECO:0000256" key="11">
    <source>
        <dbReference type="SAM" id="Phobius"/>
    </source>
</evidence>
<sequence>MPFPFNAFAGSSTRPRIQLSHIPPTPPPLLDDYDENASEDCEPDARSSTSSSHLRPHNLSARSPYPSSAPGSPDLSAQSAHRPSGRPLVYSQSGSYGGGYAHSPYSTASNTPLPSRTPSPVPLYFSGASSCSSESDSELDDGPFTGSTHSGSRSSSWREERRRWWIMGAVRRRRRRERMGGWRAMKRGLRLLIRHPFFPKTPVTILLTLVLLTIFGISLTFLIIYILNPDKDPLPWRGYCTVPQYSTRPPSLELPTTAQFPYQLPKNFTPPSFPPPDLDDFSPAGVFVGVFSMDNAVERRMLIRSAWANHQRSRDGAGEGDGGVGTSRTIVRFILGEPSSEWKRRIRLEMDMYNDMVILPIQENMNNGKTYAYFHWAASNAWVPPLYFDNFAHVPKGLSYENATAWYSPIPASHDPLAARMDFATGDPLKWVRPDYVVKTDDDSFVMLAELEARLRVELHKDPQEVRLQNGKVPKILYASEGSLRDASSSPASAVGSPNSGSKQVSPGTSASQVVTPTSSQHLTQPPPPDSSPSAATHDSDPLIFWGYLVKNRFMAGELYALSWALVDWIASDEKVAEMKKGAEDKQTSKWMREHPRTEEIRWVSERCWIYDHPRAGTVYSHGFLFPSEMKRVQAEVMKDIARAVPEEIAAQRTGALASPFGPYAPVPPTWARSTVSKFGQRYSPPLPYLGQQTSIEALVEGSEMSQMTESSGVNPWTVWLRREGRNTRYNHQRVGGTVVVHFIKKNMWFLETAAAFLLGDDVTDAERGYHWHDGQYVGPHGEASVTITEQHPIQTTSMRRLHRRPTGNESH</sequence>
<dbReference type="EMBL" id="KE504127">
    <property type="protein sequence ID" value="EPT04378.1"/>
    <property type="molecule type" value="Genomic_DNA"/>
</dbReference>
<feature type="region of interest" description="Disordered" evidence="10">
    <location>
        <begin position="487"/>
        <end position="537"/>
    </location>
</feature>
<keyword evidence="7 11" id="KW-1133">Transmembrane helix</keyword>
<feature type="compositionally biased region" description="Polar residues" evidence="10">
    <location>
        <begin position="790"/>
        <end position="799"/>
    </location>
</feature>
<gene>
    <name evidence="12" type="ORF">FOMPIDRAFT_1028141</name>
</gene>
<evidence type="ECO:0000256" key="9">
    <source>
        <dbReference type="ARBA" id="ARBA00023136"/>
    </source>
</evidence>
<evidence type="ECO:0000256" key="8">
    <source>
        <dbReference type="ARBA" id="ARBA00023034"/>
    </source>
</evidence>
<accession>S8EJG4</accession>
<feature type="compositionally biased region" description="Polar residues" evidence="10">
    <location>
        <begin position="503"/>
        <end position="524"/>
    </location>
</feature>
<dbReference type="PANTHER" id="PTHR11214">
    <property type="entry name" value="BETA-1,3-N-ACETYLGLUCOSAMINYLTRANSFERASE"/>
    <property type="match status" value="1"/>
</dbReference>
<dbReference type="STRING" id="743788.S8EJG4"/>
<reference evidence="12 13" key="1">
    <citation type="journal article" date="2012" name="Science">
        <title>The Paleozoic origin of enzymatic lignin decomposition reconstructed from 31 fungal genomes.</title>
        <authorList>
            <person name="Floudas D."/>
            <person name="Binder M."/>
            <person name="Riley R."/>
            <person name="Barry K."/>
            <person name="Blanchette R.A."/>
            <person name="Henrissat B."/>
            <person name="Martinez A.T."/>
            <person name="Otillar R."/>
            <person name="Spatafora J.W."/>
            <person name="Yadav J.S."/>
            <person name="Aerts A."/>
            <person name="Benoit I."/>
            <person name="Boyd A."/>
            <person name="Carlson A."/>
            <person name="Copeland A."/>
            <person name="Coutinho P.M."/>
            <person name="de Vries R.P."/>
            <person name="Ferreira P."/>
            <person name="Findley K."/>
            <person name="Foster B."/>
            <person name="Gaskell J."/>
            <person name="Glotzer D."/>
            <person name="Gorecki P."/>
            <person name="Heitman J."/>
            <person name="Hesse C."/>
            <person name="Hori C."/>
            <person name="Igarashi K."/>
            <person name="Jurgens J.A."/>
            <person name="Kallen N."/>
            <person name="Kersten P."/>
            <person name="Kohler A."/>
            <person name="Kuees U."/>
            <person name="Kumar T.K.A."/>
            <person name="Kuo A."/>
            <person name="LaButti K."/>
            <person name="Larrondo L.F."/>
            <person name="Lindquist E."/>
            <person name="Ling A."/>
            <person name="Lombard V."/>
            <person name="Lucas S."/>
            <person name="Lundell T."/>
            <person name="Martin R."/>
            <person name="McLaughlin D.J."/>
            <person name="Morgenstern I."/>
            <person name="Morin E."/>
            <person name="Murat C."/>
            <person name="Nagy L.G."/>
            <person name="Nolan M."/>
            <person name="Ohm R.A."/>
            <person name="Patyshakuliyeva A."/>
            <person name="Rokas A."/>
            <person name="Ruiz-Duenas F.J."/>
            <person name="Sabat G."/>
            <person name="Salamov A."/>
            <person name="Samejima M."/>
            <person name="Schmutz J."/>
            <person name="Slot J.C."/>
            <person name="St John F."/>
            <person name="Stenlid J."/>
            <person name="Sun H."/>
            <person name="Sun S."/>
            <person name="Syed K."/>
            <person name="Tsang A."/>
            <person name="Wiebenga A."/>
            <person name="Young D."/>
            <person name="Pisabarro A."/>
            <person name="Eastwood D.C."/>
            <person name="Martin F."/>
            <person name="Cullen D."/>
            <person name="Grigoriev I.V."/>
            <person name="Hibbett D.S."/>
        </authorList>
    </citation>
    <scope>NUCLEOTIDE SEQUENCE</scope>
    <source>
        <strain evidence="13">FP-58527</strain>
    </source>
</reference>
<dbReference type="GO" id="GO:0016758">
    <property type="term" value="F:hexosyltransferase activity"/>
    <property type="evidence" value="ECO:0007669"/>
    <property type="project" value="InterPro"/>
</dbReference>
<keyword evidence="8" id="KW-0333">Golgi apparatus</keyword>
<feature type="compositionally biased region" description="Low complexity" evidence="10">
    <location>
        <begin position="487"/>
        <end position="502"/>
    </location>
</feature>